<feature type="transmembrane region" description="Helical" evidence="1">
    <location>
        <begin position="46"/>
        <end position="65"/>
    </location>
</feature>
<protein>
    <submittedName>
        <fullName evidence="2">Uncharacterized protein</fullName>
    </submittedName>
</protein>
<evidence type="ECO:0000256" key="1">
    <source>
        <dbReference type="SAM" id="Phobius"/>
    </source>
</evidence>
<gene>
    <name evidence="2" type="ORF">EGT74_04290</name>
</gene>
<dbReference type="EMBL" id="RPDH01000001">
    <property type="protein sequence ID" value="RPE12769.1"/>
    <property type="molecule type" value="Genomic_DNA"/>
</dbReference>
<keyword evidence="1" id="KW-0812">Transmembrane</keyword>
<organism evidence="2 3">
    <name type="scientific">Chitinophaga lutea</name>
    <dbReference type="NCBI Taxonomy" id="2488634"/>
    <lineage>
        <taxon>Bacteria</taxon>
        <taxon>Pseudomonadati</taxon>
        <taxon>Bacteroidota</taxon>
        <taxon>Chitinophagia</taxon>
        <taxon>Chitinophagales</taxon>
        <taxon>Chitinophagaceae</taxon>
        <taxon>Chitinophaga</taxon>
    </lineage>
</organism>
<dbReference type="OrthoDB" id="982853at2"/>
<name>A0A3N4Q0Q6_9BACT</name>
<feature type="transmembrane region" description="Helical" evidence="1">
    <location>
        <begin position="7"/>
        <end position="26"/>
    </location>
</feature>
<keyword evidence="1" id="KW-0472">Membrane</keyword>
<sequence length="138" mass="15249">MLRTGGYINLLIALAHVVGLIWAQPFFEVTGVGREMQEMSQVHPSLPYLITLFVTVIFTIFGLYGLSAANRFRPMPFTKAAIFIIAFIYIARGTAQVFTDFIIEGEGIILGTIYSLIALGIGVLYLVGGLKKWVFRTA</sequence>
<evidence type="ECO:0000313" key="3">
    <source>
        <dbReference type="Proteomes" id="UP000278351"/>
    </source>
</evidence>
<dbReference type="Proteomes" id="UP000278351">
    <property type="component" value="Unassembled WGS sequence"/>
</dbReference>
<proteinExistence type="predicted"/>
<dbReference type="AlphaFoldDB" id="A0A3N4Q0Q6"/>
<feature type="transmembrane region" description="Helical" evidence="1">
    <location>
        <begin position="107"/>
        <end position="127"/>
    </location>
</feature>
<keyword evidence="3" id="KW-1185">Reference proteome</keyword>
<feature type="transmembrane region" description="Helical" evidence="1">
    <location>
        <begin position="77"/>
        <end position="95"/>
    </location>
</feature>
<evidence type="ECO:0000313" key="2">
    <source>
        <dbReference type="EMBL" id="RPE12769.1"/>
    </source>
</evidence>
<reference evidence="2 3" key="1">
    <citation type="submission" date="2018-11" db="EMBL/GenBank/DDBJ databases">
        <title>Chitinophaga lutea sp.nov., isolate from arsenic contaminated soil.</title>
        <authorList>
            <person name="Zong Y."/>
        </authorList>
    </citation>
    <scope>NUCLEOTIDE SEQUENCE [LARGE SCALE GENOMIC DNA]</scope>
    <source>
        <strain evidence="2 3">ZY74</strain>
    </source>
</reference>
<dbReference type="RefSeq" id="WP_123845285.1">
    <property type="nucleotide sequence ID" value="NZ_RPDH01000001.1"/>
</dbReference>
<accession>A0A3N4Q0Q6</accession>
<keyword evidence="1" id="KW-1133">Transmembrane helix</keyword>
<comment type="caution">
    <text evidence="2">The sequence shown here is derived from an EMBL/GenBank/DDBJ whole genome shotgun (WGS) entry which is preliminary data.</text>
</comment>